<evidence type="ECO:0000259" key="2">
    <source>
        <dbReference type="Pfam" id="PF05678"/>
    </source>
</evidence>
<feature type="region of interest" description="Disordered" evidence="1">
    <location>
        <begin position="341"/>
        <end position="374"/>
    </location>
</feature>
<dbReference type="Proteomes" id="UP001454036">
    <property type="component" value="Unassembled WGS sequence"/>
</dbReference>
<evidence type="ECO:0000256" key="1">
    <source>
        <dbReference type="SAM" id="MobiDB-lite"/>
    </source>
</evidence>
<sequence>MEKSCHSSGDGDSTVTSSTSTRSRNSSTSDMYLKHINKLSHKISKSNSTQHHLTSSQSQSLNIDNNQQMAAPPPVYTINKNDFREVVQNLTGSPVSSPAREQFSSPPPPPKSKPSSSRLQKIRPPPLVQISNRPPNVLNCAPGGNNTFGAASLGLGLSCQRHPFSPLPPFPTVQASAESPVSAYMRFLHNSFCFSNVLPVPLRSNSLGSPQWNNVVPPRLNNLGNPRWNSVAPPRNNLGSPRWNNAGPPKNNLDSSRWNNAVPLRSNLDSPRWTNVVPPRNNLDPLNNVVPSQWNKEGPPEAQMPPPPSPPPHQQQNIPPPQAFPLSPLPFGCLLPSPGMFSPSSLFSPTGQLGFPQLPLSPTLPVPSPRWVGR</sequence>
<feature type="region of interest" description="Disordered" evidence="1">
    <location>
        <begin position="1"/>
        <end position="60"/>
    </location>
</feature>
<gene>
    <name evidence="3" type="ORF">LIER_35682</name>
</gene>
<name>A0AAV3NYQ9_LITER</name>
<dbReference type="PANTHER" id="PTHR33783:SF4">
    <property type="entry name" value="VQ MOTIF-CONTAINING PROTEIN 9"/>
    <property type="match status" value="1"/>
</dbReference>
<evidence type="ECO:0000313" key="3">
    <source>
        <dbReference type="EMBL" id="GAA0143105.1"/>
    </source>
</evidence>
<feature type="compositionally biased region" description="Basic residues" evidence="1">
    <location>
        <begin position="35"/>
        <end position="44"/>
    </location>
</feature>
<protein>
    <recommendedName>
        <fullName evidence="2">VQ domain-containing protein</fullName>
    </recommendedName>
</protein>
<dbReference type="Pfam" id="PF05678">
    <property type="entry name" value="VQ"/>
    <property type="match status" value="1"/>
</dbReference>
<organism evidence="3 4">
    <name type="scientific">Lithospermum erythrorhizon</name>
    <name type="common">Purple gromwell</name>
    <name type="synonym">Lithospermum officinale var. erythrorhizon</name>
    <dbReference type="NCBI Taxonomy" id="34254"/>
    <lineage>
        <taxon>Eukaryota</taxon>
        <taxon>Viridiplantae</taxon>
        <taxon>Streptophyta</taxon>
        <taxon>Embryophyta</taxon>
        <taxon>Tracheophyta</taxon>
        <taxon>Spermatophyta</taxon>
        <taxon>Magnoliopsida</taxon>
        <taxon>eudicotyledons</taxon>
        <taxon>Gunneridae</taxon>
        <taxon>Pentapetalae</taxon>
        <taxon>asterids</taxon>
        <taxon>lamiids</taxon>
        <taxon>Boraginales</taxon>
        <taxon>Boraginaceae</taxon>
        <taxon>Boraginoideae</taxon>
        <taxon>Lithospermeae</taxon>
        <taxon>Lithospermum</taxon>
    </lineage>
</organism>
<proteinExistence type="predicted"/>
<feature type="domain" description="VQ" evidence="2">
    <location>
        <begin position="71"/>
        <end position="94"/>
    </location>
</feature>
<accession>A0AAV3NYQ9</accession>
<dbReference type="EMBL" id="BAABME010015817">
    <property type="protein sequence ID" value="GAA0143105.1"/>
    <property type="molecule type" value="Genomic_DNA"/>
</dbReference>
<feature type="region of interest" description="Disordered" evidence="1">
    <location>
        <begin position="92"/>
        <end position="134"/>
    </location>
</feature>
<keyword evidence="4" id="KW-1185">Reference proteome</keyword>
<dbReference type="InterPro" id="IPR008889">
    <property type="entry name" value="VQ"/>
</dbReference>
<feature type="compositionally biased region" description="Polar residues" evidence="1">
    <location>
        <begin position="342"/>
        <end position="351"/>
    </location>
</feature>
<dbReference type="PANTHER" id="PTHR33783">
    <property type="entry name" value="PROTEIN HAIKU1"/>
    <property type="match status" value="1"/>
</dbReference>
<comment type="caution">
    <text evidence="3">The sequence shown here is derived from an EMBL/GenBank/DDBJ whole genome shotgun (WGS) entry which is preliminary data.</text>
</comment>
<dbReference type="InterPro" id="IPR039612">
    <property type="entry name" value="VQ_5/9/14"/>
</dbReference>
<feature type="compositionally biased region" description="Low complexity" evidence="1">
    <location>
        <begin position="46"/>
        <end position="60"/>
    </location>
</feature>
<evidence type="ECO:0000313" key="4">
    <source>
        <dbReference type="Proteomes" id="UP001454036"/>
    </source>
</evidence>
<feature type="region of interest" description="Disordered" evidence="1">
    <location>
        <begin position="230"/>
        <end position="329"/>
    </location>
</feature>
<dbReference type="AlphaFoldDB" id="A0AAV3NYQ9"/>
<feature type="compositionally biased region" description="Pro residues" evidence="1">
    <location>
        <begin position="302"/>
        <end position="323"/>
    </location>
</feature>
<reference evidence="3 4" key="1">
    <citation type="submission" date="2024-01" db="EMBL/GenBank/DDBJ databases">
        <title>The complete chloroplast genome sequence of Lithospermum erythrorhizon: insights into the phylogenetic relationship among Boraginaceae species and the maternal lineages of purple gromwells.</title>
        <authorList>
            <person name="Okada T."/>
            <person name="Watanabe K."/>
        </authorList>
    </citation>
    <scope>NUCLEOTIDE SEQUENCE [LARGE SCALE GENOMIC DNA]</scope>
</reference>
<feature type="compositionally biased region" description="Low complexity" evidence="1">
    <location>
        <begin position="7"/>
        <end position="29"/>
    </location>
</feature>